<dbReference type="GO" id="GO:0051117">
    <property type="term" value="F:ATPase binding"/>
    <property type="evidence" value="ECO:0007669"/>
    <property type="project" value="TreeGrafter"/>
</dbReference>
<keyword evidence="6" id="KW-0406">Ion transport</keyword>
<evidence type="ECO:0000256" key="8">
    <source>
        <dbReference type="SAM" id="Phobius"/>
    </source>
</evidence>
<dbReference type="GO" id="GO:0016471">
    <property type="term" value="C:vacuolar proton-transporting V-type ATPase complex"/>
    <property type="evidence" value="ECO:0007669"/>
    <property type="project" value="TreeGrafter"/>
</dbReference>
<dbReference type="EMBL" id="SNWI01000002">
    <property type="protein sequence ID" value="TDO03760.1"/>
    <property type="molecule type" value="Genomic_DNA"/>
</dbReference>
<evidence type="ECO:0000256" key="1">
    <source>
        <dbReference type="ARBA" id="ARBA00004141"/>
    </source>
</evidence>
<dbReference type="InterPro" id="IPR002490">
    <property type="entry name" value="V-ATPase_116kDa_su"/>
</dbReference>
<feature type="transmembrane region" description="Helical" evidence="8">
    <location>
        <begin position="438"/>
        <end position="460"/>
    </location>
</feature>
<comment type="similarity">
    <text evidence="2">Belongs to the V-ATPase 116 kDa subunit family.</text>
</comment>
<dbReference type="GO" id="GO:0033179">
    <property type="term" value="C:proton-transporting V-type ATPase, V0 domain"/>
    <property type="evidence" value="ECO:0007669"/>
    <property type="project" value="InterPro"/>
</dbReference>
<keyword evidence="5 8" id="KW-1133">Transmembrane helix</keyword>
<evidence type="ECO:0000256" key="4">
    <source>
        <dbReference type="ARBA" id="ARBA00022692"/>
    </source>
</evidence>
<keyword evidence="4 8" id="KW-0812">Transmembrane</keyword>
<evidence type="ECO:0000313" key="9">
    <source>
        <dbReference type="EMBL" id="TDO03760.1"/>
    </source>
</evidence>
<reference evidence="9 10" key="1">
    <citation type="submission" date="2019-03" db="EMBL/GenBank/DDBJ databases">
        <title>Freshwater and sediment microbial communities from various areas in North America, analyzing microbe dynamics in response to fracking.</title>
        <authorList>
            <person name="Lamendella R."/>
        </authorList>
    </citation>
    <scope>NUCLEOTIDE SEQUENCE [LARGE SCALE GENOMIC DNA]</scope>
    <source>
        <strain evidence="9 10">114D</strain>
    </source>
</reference>
<comment type="caution">
    <text evidence="9">The sequence shown here is derived from an EMBL/GenBank/DDBJ whole genome shotgun (WGS) entry which is preliminary data.</text>
</comment>
<accession>A0A4R6H6E9</accession>
<name>A0A4R6H6E9_9BACT</name>
<dbReference type="AlphaFoldDB" id="A0A4R6H6E9"/>
<evidence type="ECO:0000256" key="2">
    <source>
        <dbReference type="ARBA" id="ARBA00009904"/>
    </source>
</evidence>
<feature type="transmembrane region" description="Helical" evidence="8">
    <location>
        <begin position="548"/>
        <end position="575"/>
    </location>
</feature>
<dbReference type="GO" id="GO:0007035">
    <property type="term" value="P:vacuolar acidification"/>
    <property type="evidence" value="ECO:0007669"/>
    <property type="project" value="TreeGrafter"/>
</dbReference>
<feature type="transmembrane region" description="Helical" evidence="8">
    <location>
        <begin position="472"/>
        <end position="495"/>
    </location>
</feature>
<feature type="transmembrane region" description="Helical" evidence="8">
    <location>
        <begin position="323"/>
        <end position="352"/>
    </location>
</feature>
<gene>
    <name evidence="9" type="ORF">DET52_10292</name>
</gene>
<sequence>MITKMKKTLLFMAHPTNDMQDDLTALGRLGLMHISPFQPAKDESIERVQSRIEQLEKAISILDNCDDTEATSSVKVDDYTHQERGEIALLERVIETNGANKELQKQIAELSKDKQWYDSWGNISLDDIKIINSNGIFLKLYEIPEKDLKAIRTQENVQIVGHSNGLAQVVLISEDKETALNYHPIEFPGNSQKEVEQALNDKTAKLSSGKQLLLQLSAQRELLENALDERKRRLKVRTVQYGGIAFHDKVRCWEGYVPESKVSDVTEAADKNGWGYVVSDPQPDDYDSVPTLLHNPKWTDKIKPVMNFMGLVPGYDEIDVSKIFLVFFTFFTGILVGDAGYGLIFFALTLLAHWKSGFVKKIEFGLFYTLSVSIMLWGVLTGTYFGAETLANIPFLKQLQVSQLASFGGDNLRIQQFMFLIGAVHLSIGHIQKGLKYINTVLVIAQVGWVAIVWGLYFMVNKMVLAIPAPEFMPWLFIGGAILVALFSSPGQPLLKGILSSLGNLPLNVINGFSDVISYIRLYAVGLSTVLMASSFNDMAIGDGITTIASGALAVVVLILGHALNMALAAMAVLVHGVRLNMLEYSGHANVEFSGSEYNPFKINKI</sequence>
<keyword evidence="3" id="KW-0813">Transport</keyword>
<evidence type="ECO:0000256" key="6">
    <source>
        <dbReference type="ARBA" id="ARBA00023065"/>
    </source>
</evidence>
<evidence type="ECO:0000256" key="5">
    <source>
        <dbReference type="ARBA" id="ARBA00022989"/>
    </source>
</evidence>
<evidence type="ECO:0000256" key="3">
    <source>
        <dbReference type="ARBA" id="ARBA00022448"/>
    </source>
</evidence>
<organism evidence="9 10">
    <name type="scientific">Sunxiuqinia elliptica</name>
    <dbReference type="NCBI Taxonomy" id="655355"/>
    <lineage>
        <taxon>Bacteria</taxon>
        <taxon>Pseudomonadati</taxon>
        <taxon>Bacteroidota</taxon>
        <taxon>Bacteroidia</taxon>
        <taxon>Marinilabiliales</taxon>
        <taxon>Prolixibacteraceae</taxon>
        <taxon>Sunxiuqinia</taxon>
    </lineage>
</organism>
<feature type="transmembrane region" description="Helical" evidence="8">
    <location>
        <begin position="364"/>
        <end position="387"/>
    </location>
</feature>
<feature type="transmembrane region" description="Helical" evidence="8">
    <location>
        <begin position="414"/>
        <end position="431"/>
    </location>
</feature>
<dbReference type="PANTHER" id="PTHR11629:SF63">
    <property type="entry name" value="V-TYPE PROTON ATPASE SUBUNIT A"/>
    <property type="match status" value="1"/>
</dbReference>
<protein>
    <submittedName>
        <fullName evidence="9">V/A-type H+-transporting ATPase subunit I</fullName>
    </submittedName>
</protein>
<dbReference type="Proteomes" id="UP000294848">
    <property type="component" value="Unassembled WGS sequence"/>
</dbReference>
<dbReference type="GO" id="GO:0046961">
    <property type="term" value="F:proton-transporting ATPase activity, rotational mechanism"/>
    <property type="evidence" value="ECO:0007669"/>
    <property type="project" value="InterPro"/>
</dbReference>
<keyword evidence="7 8" id="KW-0472">Membrane</keyword>
<evidence type="ECO:0000256" key="7">
    <source>
        <dbReference type="ARBA" id="ARBA00023136"/>
    </source>
</evidence>
<proteinExistence type="inferred from homology"/>
<dbReference type="PANTHER" id="PTHR11629">
    <property type="entry name" value="VACUOLAR PROTON ATPASES"/>
    <property type="match status" value="1"/>
</dbReference>
<evidence type="ECO:0000313" key="10">
    <source>
        <dbReference type="Proteomes" id="UP000294848"/>
    </source>
</evidence>
<comment type="subcellular location">
    <subcellularLocation>
        <location evidence="1">Membrane</location>
        <topology evidence="1">Multi-pass membrane protein</topology>
    </subcellularLocation>
</comment>